<dbReference type="AlphaFoldDB" id="A0AAF0BXV2"/>
<feature type="domain" description="N-acetyltransferase" evidence="1">
    <location>
        <begin position="8"/>
        <end position="169"/>
    </location>
</feature>
<dbReference type="EMBL" id="CP059735">
    <property type="protein sequence ID" value="WDD97236.1"/>
    <property type="molecule type" value="Genomic_DNA"/>
</dbReference>
<evidence type="ECO:0000313" key="3">
    <source>
        <dbReference type="Proteomes" id="UP000032568"/>
    </source>
</evidence>
<dbReference type="Proteomes" id="UP000032568">
    <property type="component" value="Chromosome"/>
</dbReference>
<protein>
    <submittedName>
        <fullName evidence="2">GNAT family N-acetyltransferase</fullName>
    </submittedName>
</protein>
<reference evidence="2 3" key="2">
    <citation type="journal article" date="2022" name="Mar. Drugs">
        <title>Bioassay-Guided Fractionation Leads to the Detection of Cholic Acid Generated by the Rare Thalassomonas sp.</title>
        <authorList>
            <person name="Pheiffer F."/>
            <person name="Schneider Y.K."/>
            <person name="Hansen E.H."/>
            <person name="Andersen J.H."/>
            <person name="Isaksson J."/>
            <person name="Busche T."/>
            <person name="R C."/>
            <person name="Kalinowski J."/>
            <person name="Zyl L.V."/>
            <person name="Trindade M."/>
        </authorList>
    </citation>
    <scope>NUCLEOTIDE SEQUENCE [LARGE SCALE GENOMIC DNA]</scope>
    <source>
        <strain evidence="2 3">A5K-106</strain>
    </source>
</reference>
<dbReference type="InterPro" id="IPR000182">
    <property type="entry name" value="GNAT_dom"/>
</dbReference>
<gene>
    <name evidence="2" type="ORF">SG35_018060</name>
</gene>
<name>A0AAF0BXV2_9GAMM</name>
<keyword evidence="3" id="KW-1185">Reference proteome</keyword>
<dbReference type="InterPro" id="IPR016181">
    <property type="entry name" value="Acyl_CoA_acyltransferase"/>
</dbReference>
<dbReference type="Gene3D" id="3.40.630.30">
    <property type="match status" value="1"/>
</dbReference>
<proteinExistence type="predicted"/>
<dbReference type="InterPro" id="IPR051531">
    <property type="entry name" value="N-acetyltransferase"/>
</dbReference>
<sequence length="175" mass="19387">MELSSDRIKLTAFDQSDFDLFVELSMCPKVMEHVYTPLTLEQATAAFEAKSRPWTPDCDTWLCFGINARASGEKLGNIGIKITDHEAKIAETGFMIKPTAQGKGFAGEALGLVKAYVFNHLKLNKLTATCAAANTGSYKLLEKSGFLREGCLKQNTLINNRYVDDYLYGLCRSDI</sequence>
<dbReference type="PROSITE" id="PS51186">
    <property type="entry name" value="GNAT"/>
    <property type="match status" value="1"/>
</dbReference>
<evidence type="ECO:0000259" key="1">
    <source>
        <dbReference type="PROSITE" id="PS51186"/>
    </source>
</evidence>
<dbReference type="GO" id="GO:0016747">
    <property type="term" value="F:acyltransferase activity, transferring groups other than amino-acyl groups"/>
    <property type="evidence" value="ECO:0007669"/>
    <property type="project" value="InterPro"/>
</dbReference>
<dbReference type="Pfam" id="PF13302">
    <property type="entry name" value="Acetyltransf_3"/>
    <property type="match status" value="1"/>
</dbReference>
<dbReference type="SUPFAM" id="SSF55729">
    <property type="entry name" value="Acyl-CoA N-acyltransferases (Nat)"/>
    <property type="match status" value="1"/>
</dbReference>
<evidence type="ECO:0000313" key="2">
    <source>
        <dbReference type="EMBL" id="WDD97236.1"/>
    </source>
</evidence>
<dbReference type="KEGG" id="tact:SG35_018060"/>
<organism evidence="2 3">
    <name type="scientific">Thalassomonas actiniarum</name>
    <dbReference type="NCBI Taxonomy" id="485447"/>
    <lineage>
        <taxon>Bacteria</taxon>
        <taxon>Pseudomonadati</taxon>
        <taxon>Pseudomonadota</taxon>
        <taxon>Gammaproteobacteria</taxon>
        <taxon>Alteromonadales</taxon>
        <taxon>Colwelliaceae</taxon>
        <taxon>Thalassomonas</taxon>
    </lineage>
</organism>
<dbReference type="RefSeq" id="WP_044833962.1">
    <property type="nucleotide sequence ID" value="NZ_CP059735.1"/>
</dbReference>
<accession>A0AAF0BXV2</accession>
<dbReference type="PANTHER" id="PTHR43792">
    <property type="entry name" value="GNAT FAMILY, PUTATIVE (AFU_ORTHOLOGUE AFUA_3G00765)-RELATED-RELATED"/>
    <property type="match status" value="1"/>
</dbReference>
<reference evidence="2 3" key="1">
    <citation type="journal article" date="2015" name="Genome Announc.">
        <title>Draft Genome Sequences of Marine Isolates of Thalassomonas viridans and Thalassomonas actiniarum.</title>
        <authorList>
            <person name="Olonade I."/>
            <person name="van Zyl L.J."/>
            <person name="Trindade M."/>
        </authorList>
    </citation>
    <scope>NUCLEOTIDE SEQUENCE [LARGE SCALE GENOMIC DNA]</scope>
    <source>
        <strain evidence="2 3">A5K-106</strain>
    </source>
</reference>